<dbReference type="InterPro" id="IPR000917">
    <property type="entry name" value="Sulfatase_N"/>
</dbReference>
<dbReference type="PANTHER" id="PTHR45953:SF1">
    <property type="entry name" value="IDURONATE 2-SULFATASE"/>
    <property type="match status" value="1"/>
</dbReference>
<dbReference type="AlphaFoldDB" id="X0XM80"/>
<evidence type="ECO:0000313" key="4">
    <source>
        <dbReference type="EMBL" id="GAG26051.1"/>
    </source>
</evidence>
<dbReference type="Gene3D" id="3.40.720.10">
    <property type="entry name" value="Alkaline Phosphatase, subunit A"/>
    <property type="match status" value="1"/>
</dbReference>
<dbReference type="Pfam" id="PF00884">
    <property type="entry name" value="Sulfatase"/>
    <property type="match status" value="1"/>
</dbReference>
<dbReference type="InterPro" id="IPR017850">
    <property type="entry name" value="Alkaline_phosphatase_core_sf"/>
</dbReference>
<protein>
    <recommendedName>
        <fullName evidence="3">Sulfatase N-terminal domain-containing protein</fullName>
    </recommendedName>
</protein>
<name>X0XM80_9ZZZZ</name>
<evidence type="ECO:0000256" key="1">
    <source>
        <dbReference type="ARBA" id="ARBA00022723"/>
    </source>
</evidence>
<dbReference type="GO" id="GO:0046872">
    <property type="term" value="F:metal ion binding"/>
    <property type="evidence" value="ECO:0007669"/>
    <property type="project" value="UniProtKB-KW"/>
</dbReference>
<evidence type="ECO:0000259" key="3">
    <source>
        <dbReference type="Pfam" id="PF00884"/>
    </source>
</evidence>
<dbReference type="PANTHER" id="PTHR45953">
    <property type="entry name" value="IDURONATE 2-SULFATASE"/>
    <property type="match status" value="1"/>
</dbReference>
<sequence length="246" mass="28503">MENEVDITPPLPPWEKTFMERLQDAGYYTGAVGKIHMIRPKGYHETALTGGKGVRWTQARGQNIGPAPLGQKYAAWLEKKHPGGYEEIYEQRRKPEYHQDKTAIVNVLPEEEYVEYWIAEEAKNFLRKRKESSRPFLLWVGFCGPHGPFDPPKRYAEMYSPANMPLPKTFSPERYKNPEQEIKTLKKVIAYYYAMMTCIDDRVGSIIDELKKNGQRENTIIVFTSDHGEMLGDKNRFGKGCFYEPV</sequence>
<organism evidence="4">
    <name type="scientific">marine sediment metagenome</name>
    <dbReference type="NCBI Taxonomy" id="412755"/>
    <lineage>
        <taxon>unclassified sequences</taxon>
        <taxon>metagenomes</taxon>
        <taxon>ecological metagenomes</taxon>
    </lineage>
</organism>
<feature type="non-terminal residue" evidence="4">
    <location>
        <position position="246"/>
    </location>
</feature>
<feature type="domain" description="Sulfatase N-terminal" evidence="3">
    <location>
        <begin position="9"/>
        <end position="235"/>
    </location>
</feature>
<dbReference type="EMBL" id="BARS01036114">
    <property type="protein sequence ID" value="GAG26051.1"/>
    <property type="molecule type" value="Genomic_DNA"/>
</dbReference>
<dbReference type="GO" id="GO:0005737">
    <property type="term" value="C:cytoplasm"/>
    <property type="evidence" value="ECO:0007669"/>
    <property type="project" value="TreeGrafter"/>
</dbReference>
<keyword evidence="1" id="KW-0479">Metal-binding</keyword>
<accession>X0XM80</accession>
<proteinExistence type="predicted"/>
<keyword evidence="2" id="KW-0378">Hydrolase</keyword>
<dbReference type="SUPFAM" id="SSF53649">
    <property type="entry name" value="Alkaline phosphatase-like"/>
    <property type="match status" value="1"/>
</dbReference>
<comment type="caution">
    <text evidence="4">The sequence shown here is derived from an EMBL/GenBank/DDBJ whole genome shotgun (WGS) entry which is preliminary data.</text>
</comment>
<dbReference type="GO" id="GO:0008484">
    <property type="term" value="F:sulfuric ester hydrolase activity"/>
    <property type="evidence" value="ECO:0007669"/>
    <property type="project" value="TreeGrafter"/>
</dbReference>
<evidence type="ECO:0000256" key="2">
    <source>
        <dbReference type="ARBA" id="ARBA00022801"/>
    </source>
</evidence>
<reference evidence="4" key="1">
    <citation type="journal article" date="2014" name="Front. Microbiol.">
        <title>High frequency of phylogenetically diverse reductive dehalogenase-homologous genes in deep subseafloor sedimentary metagenomes.</title>
        <authorList>
            <person name="Kawai M."/>
            <person name="Futagami T."/>
            <person name="Toyoda A."/>
            <person name="Takaki Y."/>
            <person name="Nishi S."/>
            <person name="Hori S."/>
            <person name="Arai W."/>
            <person name="Tsubouchi T."/>
            <person name="Morono Y."/>
            <person name="Uchiyama I."/>
            <person name="Ito T."/>
            <person name="Fujiyama A."/>
            <person name="Inagaki F."/>
            <person name="Takami H."/>
        </authorList>
    </citation>
    <scope>NUCLEOTIDE SEQUENCE</scope>
    <source>
        <strain evidence="4">Expedition CK06-06</strain>
    </source>
</reference>
<gene>
    <name evidence="4" type="ORF">S01H1_55546</name>
</gene>